<proteinExistence type="inferred from homology"/>
<dbReference type="Gene3D" id="1.20.1510.10">
    <property type="entry name" value="Cation efflux protein transmembrane domain"/>
    <property type="match status" value="1"/>
</dbReference>
<keyword evidence="3" id="KW-0813">Transport</keyword>
<evidence type="ECO:0000256" key="9">
    <source>
        <dbReference type="SAM" id="Phobius"/>
    </source>
</evidence>
<feature type="domain" description="Cation efflux protein transmembrane" evidence="10">
    <location>
        <begin position="11"/>
        <end position="204"/>
    </location>
</feature>
<feature type="transmembrane region" description="Helical" evidence="9">
    <location>
        <begin position="35"/>
        <end position="58"/>
    </location>
</feature>
<organism evidence="12 13">
    <name type="scientific">Roseiterribacter gracilis</name>
    <dbReference type="NCBI Taxonomy" id="2812848"/>
    <lineage>
        <taxon>Bacteria</taxon>
        <taxon>Pseudomonadati</taxon>
        <taxon>Pseudomonadota</taxon>
        <taxon>Alphaproteobacteria</taxon>
        <taxon>Rhodospirillales</taxon>
        <taxon>Roseiterribacteraceae</taxon>
        <taxon>Roseiterribacter</taxon>
    </lineage>
</organism>
<dbReference type="PANTHER" id="PTHR43840">
    <property type="entry name" value="MITOCHONDRIAL METAL TRANSPORTER 1-RELATED"/>
    <property type="match status" value="1"/>
</dbReference>
<protein>
    <recommendedName>
        <fullName evidence="8">Protein p34</fullName>
    </recommendedName>
</protein>
<dbReference type="SUPFAM" id="SSF160240">
    <property type="entry name" value="Cation efflux protein cytoplasmic domain-like"/>
    <property type="match status" value="1"/>
</dbReference>
<evidence type="ECO:0000256" key="8">
    <source>
        <dbReference type="ARBA" id="ARBA00068882"/>
    </source>
</evidence>
<gene>
    <name evidence="12" type="ORF">TMPK1_28670</name>
</gene>
<evidence type="ECO:0000313" key="12">
    <source>
        <dbReference type="EMBL" id="GIL40630.1"/>
    </source>
</evidence>
<dbReference type="NCBIfam" id="TIGR01297">
    <property type="entry name" value="CDF"/>
    <property type="match status" value="1"/>
</dbReference>
<feature type="transmembrane region" description="Helical" evidence="9">
    <location>
        <begin position="78"/>
        <end position="100"/>
    </location>
</feature>
<dbReference type="RefSeq" id="WP_420243770.1">
    <property type="nucleotide sequence ID" value="NZ_BOPV01000001.1"/>
</dbReference>
<dbReference type="InterPro" id="IPR058533">
    <property type="entry name" value="Cation_efflux_TM"/>
</dbReference>
<keyword evidence="5 9" id="KW-0812">Transmembrane</keyword>
<feature type="transmembrane region" description="Helical" evidence="9">
    <location>
        <begin position="174"/>
        <end position="196"/>
    </location>
</feature>
<dbReference type="SUPFAM" id="SSF161111">
    <property type="entry name" value="Cation efflux protein transmembrane domain-like"/>
    <property type="match status" value="1"/>
</dbReference>
<keyword evidence="7 9" id="KW-0472">Membrane</keyword>
<dbReference type="EMBL" id="BOPV01000001">
    <property type="protein sequence ID" value="GIL40630.1"/>
    <property type="molecule type" value="Genomic_DNA"/>
</dbReference>
<dbReference type="InterPro" id="IPR036837">
    <property type="entry name" value="Cation_efflux_CTD_sf"/>
</dbReference>
<dbReference type="Gene3D" id="3.30.70.1350">
    <property type="entry name" value="Cation efflux protein, cytoplasmic domain"/>
    <property type="match status" value="1"/>
</dbReference>
<name>A0A8S8XI62_9PROT</name>
<feature type="transmembrane region" description="Helical" evidence="9">
    <location>
        <begin position="112"/>
        <end position="131"/>
    </location>
</feature>
<evidence type="ECO:0000256" key="5">
    <source>
        <dbReference type="ARBA" id="ARBA00022692"/>
    </source>
</evidence>
<evidence type="ECO:0000256" key="2">
    <source>
        <dbReference type="ARBA" id="ARBA00008114"/>
    </source>
</evidence>
<dbReference type="Proteomes" id="UP000681075">
    <property type="component" value="Unassembled WGS sequence"/>
</dbReference>
<dbReference type="Pfam" id="PF16916">
    <property type="entry name" value="ZT_dimer"/>
    <property type="match status" value="1"/>
</dbReference>
<dbReference type="InterPro" id="IPR027470">
    <property type="entry name" value="Cation_efflux_CTD"/>
</dbReference>
<dbReference type="GO" id="GO:0015341">
    <property type="term" value="F:zinc efflux antiporter activity"/>
    <property type="evidence" value="ECO:0007669"/>
    <property type="project" value="TreeGrafter"/>
</dbReference>
<evidence type="ECO:0000256" key="1">
    <source>
        <dbReference type="ARBA" id="ARBA00004651"/>
    </source>
</evidence>
<comment type="similarity">
    <text evidence="2">Belongs to the cation diffusion facilitator (CDF) transporter (TC 2.A.4) family.</text>
</comment>
<dbReference type="GO" id="GO:0015093">
    <property type="term" value="F:ferrous iron transmembrane transporter activity"/>
    <property type="evidence" value="ECO:0007669"/>
    <property type="project" value="TreeGrafter"/>
</dbReference>
<evidence type="ECO:0000256" key="7">
    <source>
        <dbReference type="ARBA" id="ARBA00023136"/>
    </source>
</evidence>
<accession>A0A8S8XI62</accession>
<evidence type="ECO:0000256" key="4">
    <source>
        <dbReference type="ARBA" id="ARBA00022475"/>
    </source>
</evidence>
<keyword evidence="4" id="KW-1003">Cell membrane</keyword>
<evidence type="ECO:0000259" key="10">
    <source>
        <dbReference type="Pfam" id="PF01545"/>
    </source>
</evidence>
<dbReference type="GO" id="GO:0006882">
    <property type="term" value="P:intracellular zinc ion homeostasis"/>
    <property type="evidence" value="ECO:0007669"/>
    <property type="project" value="TreeGrafter"/>
</dbReference>
<dbReference type="GO" id="GO:0015086">
    <property type="term" value="F:cadmium ion transmembrane transporter activity"/>
    <property type="evidence" value="ECO:0007669"/>
    <property type="project" value="TreeGrafter"/>
</dbReference>
<dbReference type="InterPro" id="IPR002524">
    <property type="entry name" value="Cation_efflux"/>
</dbReference>
<keyword evidence="6 9" id="KW-1133">Transmembrane helix</keyword>
<reference evidence="12" key="1">
    <citation type="submission" date="2021-02" db="EMBL/GenBank/DDBJ databases">
        <title>Genome sequence of Rhodospirillales sp. strain TMPK1 isolated from soil.</title>
        <authorList>
            <person name="Nakai R."/>
            <person name="Kusada H."/>
            <person name="Tamaki H."/>
        </authorList>
    </citation>
    <scope>NUCLEOTIDE SEQUENCE</scope>
    <source>
        <strain evidence="12">TMPK1</strain>
    </source>
</reference>
<feature type="transmembrane region" description="Helical" evidence="9">
    <location>
        <begin position="151"/>
        <end position="168"/>
    </location>
</feature>
<dbReference type="PANTHER" id="PTHR43840:SF41">
    <property type="entry name" value="CATION-EFFLUX PUMP FIEF"/>
    <property type="match status" value="1"/>
</dbReference>
<evidence type="ECO:0000256" key="3">
    <source>
        <dbReference type="ARBA" id="ARBA00022448"/>
    </source>
</evidence>
<keyword evidence="13" id="KW-1185">Reference proteome</keyword>
<evidence type="ECO:0000256" key="6">
    <source>
        <dbReference type="ARBA" id="ARBA00022989"/>
    </source>
</evidence>
<comment type="caution">
    <text evidence="12">The sequence shown here is derived from an EMBL/GenBank/DDBJ whole genome shotgun (WGS) entry which is preliminary data.</text>
</comment>
<dbReference type="GO" id="GO:0005886">
    <property type="term" value="C:plasma membrane"/>
    <property type="evidence" value="ECO:0007669"/>
    <property type="project" value="UniProtKB-SubCell"/>
</dbReference>
<comment type="subcellular location">
    <subcellularLocation>
        <location evidence="1">Cell membrane</location>
        <topology evidence="1">Multi-pass membrane protein</topology>
    </subcellularLocation>
</comment>
<dbReference type="AlphaFoldDB" id="A0A8S8XI62"/>
<evidence type="ECO:0000259" key="11">
    <source>
        <dbReference type="Pfam" id="PF16916"/>
    </source>
</evidence>
<dbReference type="FunFam" id="3.30.70.1350:FF:000002">
    <property type="entry name" value="Ferrous-iron efflux pump FieF"/>
    <property type="match status" value="1"/>
</dbReference>
<evidence type="ECO:0000313" key="13">
    <source>
        <dbReference type="Proteomes" id="UP000681075"/>
    </source>
</evidence>
<sequence>MTAGGARRAAFASVAAALLLIFSKAAAYLASNSVAVLSSLIDSSVDLLASAVTLFSVLHASKPADRHHRFGHGKAEPLAALVQAAFVVGSAVLLTIQAGAKALDPQPIANEGWALAVMGFSIVITAILVSFQRRVVAATGSVAVAADSIHYASDLATNAAVIVALVLVKLTGSVWWDVGLGFIVGLWLVYSATRIARGSLDLLMDRELPEESRAEIKRIVHAHPDTRGLHDLRTRSSGTADFIELHLELEGELSLTRAHEIADVIEQQLRAAFPRAEILIHQEPAGLDDHRLDHQIARGA</sequence>
<dbReference type="Pfam" id="PF01545">
    <property type="entry name" value="Cation_efflux"/>
    <property type="match status" value="1"/>
</dbReference>
<dbReference type="InterPro" id="IPR050291">
    <property type="entry name" value="CDF_Transporter"/>
</dbReference>
<dbReference type="InterPro" id="IPR027469">
    <property type="entry name" value="Cation_efflux_TMD_sf"/>
</dbReference>
<feature type="domain" description="Cation efflux protein cytoplasmic" evidence="11">
    <location>
        <begin position="208"/>
        <end position="284"/>
    </location>
</feature>